<dbReference type="HOGENOM" id="CLU_2378542_0_0_1"/>
<dbReference type="GO" id="GO:0016740">
    <property type="term" value="F:transferase activity"/>
    <property type="evidence" value="ECO:0007669"/>
    <property type="project" value="UniProtKB-KW"/>
</dbReference>
<accession>A0A0C3A7K2</accession>
<keyword evidence="1" id="KW-0808">Transferase</keyword>
<proteinExistence type="predicted"/>
<feature type="non-terminal residue" evidence="1">
    <location>
        <position position="1"/>
    </location>
</feature>
<dbReference type="Pfam" id="PF03142">
    <property type="entry name" value="Chitin_synth_2"/>
    <property type="match status" value="1"/>
</dbReference>
<dbReference type="AlphaFoldDB" id="A0A0C3A7K2"/>
<evidence type="ECO:0000313" key="1">
    <source>
        <dbReference type="EMBL" id="KIM60842.1"/>
    </source>
</evidence>
<organism evidence="1 2">
    <name type="scientific">Scleroderma citrinum Foug A</name>
    <dbReference type="NCBI Taxonomy" id="1036808"/>
    <lineage>
        <taxon>Eukaryota</taxon>
        <taxon>Fungi</taxon>
        <taxon>Dikarya</taxon>
        <taxon>Basidiomycota</taxon>
        <taxon>Agaricomycotina</taxon>
        <taxon>Agaricomycetes</taxon>
        <taxon>Agaricomycetidae</taxon>
        <taxon>Boletales</taxon>
        <taxon>Sclerodermatineae</taxon>
        <taxon>Sclerodermataceae</taxon>
        <taxon>Scleroderma</taxon>
    </lineage>
</organism>
<reference evidence="1 2" key="1">
    <citation type="submission" date="2014-04" db="EMBL/GenBank/DDBJ databases">
        <authorList>
            <consortium name="DOE Joint Genome Institute"/>
            <person name="Kuo A."/>
            <person name="Kohler A."/>
            <person name="Nagy L.G."/>
            <person name="Floudas D."/>
            <person name="Copeland A."/>
            <person name="Barry K.W."/>
            <person name="Cichocki N."/>
            <person name="Veneault-Fourrey C."/>
            <person name="LaButti K."/>
            <person name="Lindquist E.A."/>
            <person name="Lipzen A."/>
            <person name="Lundell T."/>
            <person name="Morin E."/>
            <person name="Murat C."/>
            <person name="Sun H."/>
            <person name="Tunlid A."/>
            <person name="Henrissat B."/>
            <person name="Grigoriev I.V."/>
            <person name="Hibbett D.S."/>
            <person name="Martin F."/>
            <person name="Nordberg H.P."/>
            <person name="Cantor M.N."/>
            <person name="Hua S.X."/>
        </authorList>
    </citation>
    <scope>NUCLEOTIDE SEQUENCE [LARGE SCALE GENOMIC DNA]</scope>
    <source>
        <strain evidence="1 2">Foug A</strain>
    </source>
</reference>
<dbReference type="STRING" id="1036808.A0A0C3A7K2"/>
<name>A0A0C3A7K2_9AGAM</name>
<keyword evidence="2" id="KW-1185">Reference proteome</keyword>
<sequence length="95" mass="10892">VFGSVTCLATSFHLRTPDILKPLLISNQIILDYSQNCVDTLHMKNFFALPTLHNHHLSILLGEDRYLTTLLLKHFLMYKTQFIQDANVVSDSCSR</sequence>
<evidence type="ECO:0000313" key="2">
    <source>
        <dbReference type="Proteomes" id="UP000053989"/>
    </source>
</evidence>
<dbReference type="InParanoid" id="A0A0C3A7K2"/>
<reference evidence="2" key="2">
    <citation type="submission" date="2015-01" db="EMBL/GenBank/DDBJ databases">
        <title>Evolutionary Origins and Diversification of the Mycorrhizal Mutualists.</title>
        <authorList>
            <consortium name="DOE Joint Genome Institute"/>
            <consortium name="Mycorrhizal Genomics Consortium"/>
            <person name="Kohler A."/>
            <person name="Kuo A."/>
            <person name="Nagy L.G."/>
            <person name="Floudas D."/>
            <person name="Copeland A."/>
            <person name="Barry K.W."/>
            <person name="Cichocki N."/>
            <person name="Veneault-Fourrey C."/>
            <person name="LaButti K."/>
            <person name="Lindquist E.A."/>
            <person name="Lipzen A."/>
            <person name="Lundell T."/>
            <person name="Morin E."/>
            <person name="Murat C."/>
            <person name="Riley R."/>
            <person name="Ohm R."/>
            <person name="Sun H."/>
            <person name="Tunlid A."/>
            <person name="Henrissat B."/>
            <person name="Grigoriev I.V."/>
            <person name="Hibbett D.S."/>
            <person name="Martin F."/>
        </authorList>
    </citation>
    <scope>NUCLEOTIDE SEQUENCE [LARGE SCALE GENOMIC DNA]</scope>
    <source>
        <strain evidence="2">Foug A</strain>
    </source>
</reference>
<protein>
    <submittedName>
        <fullName evidence="1">Glycosyltransferase family 2 protein</fullName>
    </submittedName>
</protein>
<dbReference type="OrthoDB" id="370884at2759"/>
<gene>
    <name evidence="1" type="ORF">SCLCIDRAFT_1182969</name>
</gene>
<dbReference type="EMBL" id="KN822058">
    <property type="protein sequence ID" value="KIM60842.1"/>
    <property type="molecule type" value="Genomic_DNA"/>
</dbReference>
<dbReference type="Proteomes" id="UP000053989">
    <property type="component" value="Unassembled WGS sequence"/>
</dbReference>